<protein>
    <submittedName>
        <fullName evidence="2">Uncharacterized protein</fullName>
    </submittedName>
</protein>
<accession>A0A0K0FJC4</accession>
<name>A0A0K0FJC4_STRVS</name>
<dbReference type="Proteomes" id="UP000035680">
    <property type="component" value="Unassembled WGS sequence"/>
</dbReference>
<dbReference type="WBParaSite" id="SVE_0899700.1">
    <property type="protein sequence ID" value="SVE_0899700.1"/>
    <property type="gene ID" value="SVE_0899700"/>
</dbReference>
<reference evidence="1" key="1">
    <citation type="submission" date="2014-07" db="EMBL/GenBank/DDBJ databases">
        <authorList>
            <person name="Martin A.A"/>
            <person name="De Silva N."/>
        </authorList>
    </citation>
    <scope>NUCLEOTIDE SEQUENCE</scope>
</reference>
<reference evidence="2" key="2">
    <citation type="submission" date="2015-08" db="UniProtKB">
        <authorList>
            <consortium name="WormBaseParasite"/>
        </authorList>
    </citation>
    <scope>IDENTIFICATION</scope>
</reference>
<dbReference type="AlphaFoldDB" id="A0A0K0FJC4"/>
<keyword evidence="1" id="KW-1185">Reference proteome</keyword>
<proteinExistence type="predicted"/>
<sequence>MSSISISKMQFIKYFIILVILAVQYSFQFNSGYRVYVHRNSQPNGEEQLENYETEAITLSSDLEGTDMTTSAYEEDVESFKKRSNGYSELVDNIMKQL</sequence>
<evidence type="ECO:0000313" key="2">
    <source>
        <dbReference type="WBParaSite" id="SVE_0899700.1"/>
    </source>
</evidence>
<organism evidence="1 2">
    <name type="scientific">Strongyloides venezuelensis</name>
    <name type="common">Threadworm</name>
    <dbReference type="NCBI Taxonomy" id="75913"/>
    <lineage>
        <taxon>Eukaryota</taxon>
        <taxon>Metazoa</taxon>
        <taxon>Ecdysozoa</taxon>
        <taxon>Nematoda</taxon>
        <taxon>Chromadorea</taxon>
        <taxon>Rhabditida</taxon>
        <taxon>Tylenchina</taxon>
        <taxon>Panagrolaimomorpha</taxon>
        <taxon>Strongyloidoidea</taxon>
        <taxon>Strongyloididae</taxon>
        <taxon>Strongyloides</taxon>
    </lineage>
</organism>
<evidence type="ECO:0000313" key="1">
    <source>
        <dbReference type="Proteomes" id="UP000035680"/>
    </source>
</evidence>